<dbReference type="GO" id="GO:0140658">
    <property type="term" value="F:ATP-dependent chromatin remodeler activity"/>
    <property type="evidence" value="ECO:0007669"/>
    <property type="project" value="TreeGrafter"/>
</dbReference>
<dbReference type="HOGENOM" id="CLU_001508_2_0_1"/>
<dbReference type="InParanoid" id="K5WPE3"/>
<evidence type="ECO:0000256" key="2">
    <source>
        <dbReference type="ARBA" id="ARBA00022741"/>
    </source>
</evidence>
<dbReference type="PROSITE" id="PS51192">
    <property type="entry name" value="HELICASE_ATP_BIND_1"/>
    <property type="match status" value="1"/>
</dbReference>
<feature type="region of interest" description="Disordered" evidence="6">
    <location>
        <begin position="1567"/>
        <end position="1599"/>
    </location>
</feature>
<feature type="domain" description="Helicase ATP-binding" evidence="7">
    <location>
        <begin position="906"/>
        <end position="1088"/>
    </location>
</feature>
<feature type="region of interest" description="Disordered" evidence="6">
    <location>
        <begin position="220"/>
        <end position="379"/>
    </location>
</feature>
<dbReference type="GO" id="GO:0003677">
    <property type="term" value="F:DNA binding"/>
    <property type="evidence" value="ECO:0007669"/>
    <property type="project" value="TreeGrafter"/>
</dbReference>
<evidence type="ECO:0000313" key="9">
    <source>
        <dbReference type="EMBL" id="EKM61300.1"/>
    </source>
</evidence>
<feature type="region of interest" description="Disordered" evidence="6">
    <location>
        <begin position="732"/>
        <end position="781"/>
    </location>
</feature>
<dbReference type="GO" id="GO:0000785">
    <property type="term" value="C:chromatin"/>
    <property type="evidence" value="ECO:0007669"/>
    <property type="project" value="TreeGrafter"/>
</dbReference>
<keyword evidence="10" id="KW-1185">Reference proteome</keyword>
<dbReference type="PANTHER" id="PTHR45623:SF17">
    <property type="entry name" value="CHROMODOMAIN-HELICASE-DNA-BINDING PROTEIN 3-RELATED"/>
    <property type="match status" value="1"/>
</dbReference>
<dbReference type="Proteomes" id="UP000008370">
    <property type="component" value="Unassembled WGS sequence"/>
</dbReference>
<feature type="compositionally biased region" description="Acidic residues" evidence="6">
    <location>
        <begin position="366"/>
        <end position="379"/>
    </location>
</feature>
<feature type="compositionally biased region" description="Basic residues" evidence="6">
    <location>
        <begin position="350"/>
        <end position="362"/>
    </location>
</feature>
<dbReference type="InterPro" id="IPR014001">
    <property type="entry name" value="Helicase_ATP-bd"/>
</dbReference>
<keyword evidence="4" id="KW-0067">ATP-binding</keyword>
<evidence type="ECO:0000256" key="4">
    <source>
        <dbReference type="ARBA" id="ARBA00022840"/>
    </source>
</evidence>
<dbReference type="Gene3D" id="3.40.50.10810">
    <property type="entry name" value="Tandem AAA-ATPase domain"/>
    <property type="match status" value="1"/>
</dbReference>
<gene>
    <name evidence="9" type="ORF">PHACADRAFT_180431</name>
</gene>
<keyword evidence="3" id="KW-0378">Hydrolase</keyword>
<evidence type="ECO:0000256" key="5">
    <source>
        <dbReference type="ARBA" id="ARBA00023242"/>
    </source>
</evidence>
<keyword evidence="5" id="KW-0539">Nucleus</keyword>
<dbReference type="RefSeq" id="XP_007390724.1">
    <property type="nucleotide sequence ID" value="XM_007390662.1"/>
</dbReference>
<dbReference type="InterPro" id="IPR001650">
    <property type="entry name" value="Helicase_C-like"/>
</dbReference>
<dbReference type="GO" id="GO:0042393">
    <property type="term" value="F:histone binding"/>
    <property type="evidence" value="ECO:0007669"/>
    <property type="project" value="TreeGrafter"/>
</dbReference>
<feature type="compositionally biased region" description="Basic residues" evidence="6">
    <location>
        <begin position="268"/>
        <end position="277"/>
    </location>
</feature>
<evidence type="ECO:0000313" key="10">
    <source>
        <dbReference type="Proteomes" id="UP000008370"/>
    </source>
</evidence>
<dbReference type="EMBL" id="JH930468">
    <property type="protein sequence ID" value="EKM61300.1"/>
    <property type="molecule type" value="Genomic_DNA"/>
</dbReference>
<dbReference type="SUPFAM" id="SSF54160">
    <property type="entry name" value="Chromo domain-like"/>
    <property type="match status" value="1"/>
</dbReference>
<feature type="region of interest" description="Disordered" evidence="6">
    <location>
        <begin position="1480"/>
        <end position="1551"/>
    </location>
</feature>
<dbReference type="PANTHER" id="PTHR45623">
    <property type="entry name" value="CHROMODOMAIN-HELICASE-DNA-BINDING PROTEIN 3-RELATED-RELATED"/>
    <property type="match status" value="1"/>
</dbReference>
<feature type="region of interest" description="Disordered" evidence="6">
    <location>
        <begin position="671"/>
        <end position="706"/>
    </location>
</feature>
<dbReference type="GO" id="GO:0003682">
    <property type="term" value="F:chromatin binding"/>
    <property type="evidence" value="ECO:0007669"/>
    <property type="project" value="TreeGrafter"/>
</dbReference>
<evidence type="ECO:0000259" key="7">
    <source>
        <dbReference type="PROSITE" id="PS51192"/>
    </source>
</evidence>
<feature type="domain" description="Helicase C-terminal" evidence="8">
    <location>
        <begin position="1228"/>
        <end position="1379"/>
    </location>
</feature>
<dbReference type="CDD" id="cd18793">
    <property type="entry name" value="SF2_C_SNF"/>
    <property type="match status" value="1"/>
</dbReference>
<dbReference type="InterPro" id="IPR000330">
    <property type="entry name" value="SNF2_N"/>
</dbReference>
<name>K5WPE3_PHACS</name>
<dbReference type="GeneID" id="18909956"/>
<feature type="compositionally biased region" description="Basic residues" evidence="6">
    <location>
        <begin position="298"/>
        <end position="313"/>
    </location>
</feature>
<dbReference type="Pfam" id="PF00176">
    <property type="entry name" value="SNF2-rel_dom"/>
    <property type="match status" value="1"/>
</dbReference>
<comment type="subcellular location">
    <subcellularLocation>
        <location evidence="1">Nucleus</location>
    </subcellularLocation>
</comment>
<feature type="compositionally biased region" description="Polar residues" evidence="6">
    <location>
        <begin position="220"/>
        <end position="230"/>
    </location>
</feature>
<evidence type="ECO:0000256" key="1">
    <source>
        <dbReference type="ARBA" id="ARBA00004123"/>
    </source>
</evidence>
<dbReference type="SMART" id="SM00487">
    <property type="entry name" value="DEXDc"/>
    <property type="match status" value="1"/>
</dbReference>
<dbReference type="STRING" id="650164.K5WPE3"/>
<evidence type="ECO:0000256" key="6">
    <source>
        <dbReference type="SAM" id="MobiDB-lite"/>
    </source>
</evidence>
<feature type="compositionally biased region" description="Acidic residues" evidence="6">
    <location>
        <begin position="1531"/>
        <end position="1545"/>
    </location>
</feature>
<dbReference type="PROSITE" id="PS51194">
    <property type="entry name" value="HELICASE_CTER"/>
    <property type="match status" value="1"/>
</dbReference>
<evidence type="ECO:0008006" key="11">
    <source>
        <dbReference type="Google" id="ProtNLM"/>
    </source>
</evidence>
<dbReference type="OrthoDB" id="5857104at2759"/>
<dbReference type="GO" id="GO:0016887">
    <property type="term" value="F:ATP hydrolysis activity"/>
    <property type="evidence" value="ECO:0007669"/>
    <property type="project" value="TreeGrafter"/>
</dbReference>
<dbReference type="SMART" id="SM00490">
    <property type="entry name" value="HELICc"/>
    <property type="match status" value="1"/>
</dbReference>
<evidence type="ECO:0000259" key="8">
    <source>
        <dbReference type="PROSITE" id="PS51194"/>
    </source>
</evidence>
<keyword evidence="2" id="KW-0547">Nucleotide-binding</keyword>
<dbReference type="SUPFAM" id="SSF52540">
    <property type="entry name" value="P-loop containing nucleoside triphosphate hydrolases"/>
    <property type="match status" value="2"/>
</dbReference>
<reference evidence="9 10" key="1">
    <citation type="journal article" date="2012" name="BMC Genomics">
        <title>Comparative genomics of the white-rot fungi, Phanerochaete carnosa and P. chrysosporium, to elucidate the genetic basis of the distinct wood types they colonize.</title>
        <authorList>
            <person name="Suzuki H."/>
            <person name="MacDonald J."/>
            <person name="Syed K."/>
            <person name="Salamov A."/>
            <person name="Hori C."/>
            <person name="Aerts A."/>
            <person name="Henrissat B."/>
            <person name="Wiebenga A."/>
            <person name="vanKuyk P.A."/>
            <person name="Barry K."/>
            <person name="Lindquist E."/>
            <person name="LaButti K."/>
            <person name="Lapidus A."/>
            <person name="Lucas S."/>
            <person name="Coutinho P."/>
            <person name="Gong Y."/>
            <person name="Samejima M."/>
            <person name="Mahadevan R."/>
            <person name="Abou-Zaid M."/>
            <person name="de Vries R.P."/>
            <person name="Igarashi K."/>
            <person name="Yadav J.S."/>
            <person name="Grigoriev I.V."/>
            <person name="Master E.R."/>
        </authorList>
    </citation>
    <scope>NUCLEOTIDE SEQUENCE [LARGE SCALE GENOMIC DNA]</scope>
    <source>
        <strain evidence="9 10">HHB-10118-sp</strain>
    </source>
</reference>
<sequence>MSDDAQEVELMFAPPSHDQSDVEMIPLAASRSQSEETSAELSRLTSLSLAERKARAYVEVLTLSPEEKAKYSGLAELPVAPDEFPEEDMECIIGEYEAPNGLQYFVRMFGGAAHKFSARRFAKEHPKLVEEYECVSSERNKEEGTQEPFDPSASYVHPDSRVKLTLKVVPKTKRFSIHASESEDELAASIVHSTSPETEDDAFIDDEEDDISVRRSTRTVTVAKSSNKKQATLPFSPKKTRSRKIISLVDEDDEDDDESPNPWPTNKGLRRSTRSAKRARENLDDQDFIDDSEYAPRTKSHQSKKKALPKKPNRGLGILHNSPHAFAEEPGTTAHRRKCEKCRREPTHKLLTKPKGRKRRGRKAEDDFEDDEDDEDDEDRITSLGGWVRCLRCPVVAHWGCLAKTQRDEILKAIYEKDKSEWERDATAFPEPVKRIRLEPHETTEFICGSCMKGGICMACKEPALEVGGIRVSIGGAQAARVTPTPAVDGDVVMIDLTTDEDAVPPAEGSNAKPPPDTTDQLLFRCLTCKRLAHYDHLPLSRYADPNEIYTVVEIAEYYQSNTDWQCADCVSFTYTVEHVLAWRPFPENAKELLLSLGELPNYKSALPREYLVKWVDRSFKRVQWVPHMWLLATYPAKLKNFLAKGPSIPLLPEPVADDVVASMDLDQGPAFAHDEEEIVDDSEGRAKKDEDDLPHVLEPVPDAERKIPPGWKTVDRVLDVLLWLRKSRVKRPPRGRKPAQRAVVGDDEDSDRQDNGSDENFDEETVQERNLAYDEGEQPSARAVETIESFERREKRRMTVGDVSLIAWGFFKWTSLGYEDSTWESPPRKGEAGWPAFETSFERFLSAREVIVPVLSKDDQKTFDGRPKDKFMRNYTFTPEFQPELGQGSGLKLMPFQVEGVNWLCNNWWNLQHCILADEMGLGKTVQIATFLGQIIKGFDKLPFSAYPALVVVPNSTITNWIRELERWAPNLRVVPFYGDSKAREIIRQYELYHPAAQAKTTGAKFHVLVTTYETFTNARDIGTLFKAMPRWEVLVVDEGQRLKSDSSLLFKKLKELNTIHRIILTGTPLNNNIRELFNLMNFLNPLEWNNLETLSKEHEELTEEKVRELHTRLRPYFLRRIKSEVLQLPPKNEVIVPVSMAPLQKEVYRSLLSQNVDVLRSIALNVATGGSRINAAVKKSNMNNILMQLRKCLQHPYLVSADIEPPGLSSKEVHERLIGASAKLIMLKMMLPKLKARGHRVLLFSQFSIALNVVEDFLVGEGIKYLRLDGSTKQAERQKDMDEFNKPDSDIFIYILSTRAGGVGINLTTADTVIIFDPDFNPHQDLQAIARAHRYGQQKTCLVFKFMVKDSAEERIMQTGKKKLVLDHLIVQKMDDKDSEEDVKSILMFGAQTLFEDSETQSSRDIHYSDHDIQQLIEKTEKEGEQQEPAAGENASFSFAKVWEAEKNGFQNLEDAAEEQAQEDAWAQTLARIVEEQAKERAQEETGRGVRRRAAAVFPQQMLDLPDTPTKGKGKGKKGKGKQKATKSDDDDAFNLSEIDDSDGLSTASGAASDDLDISLADQLAKQKQNKKKSRHTDPVQGSHASSSAPLSPIHNRLSLGDVDPSCGLCGLEHQNGPCFMTESSENLAEYRRILMTVDSGESIEDRRAAIAVIDETLAQRGKMKLLIGQPLHPVEGSPNNPPAPRPPQAFRTGAQPAPANSTAFRPVPIPPKPRPVVNSGSNVPGMALSGKAIASKPPQPRPVVAGSSNSSTGAGRRPPSPHAAEPPRKKVKEGSSSGSNPTFCVVCGTVPMHALLQCPAVLEGPERIQREIRRLHKDPSRSGTVEVLQKILQKQMANRNRS</sequence>
<accession>K5WPE3</accession>
<dbReference type="GO" id="GO:0005634">
    <property type="term" value="C:nucleus"/>
    <property type="evidence" value="ECO:0007669"/>
    <property type="project" value="UniProtKB-SubCell"/>
</dbReference>
<feature type="compositionally biased region" description="Acidic residues" evidence="6">
    <location>
        <begin position="249"/>
        <end position="259"/>
    </location>
</feature>
<feature type="compositionally biased region" description="Basic and acidic residues" evidence="6">
    <location>
        <begin position="1480"/>
        <end position="1490"/>
    </location>
</feature>
<feature type="region of interest" description="Disordered" evidence="6">
    <location>
        <begin position="1673"/>
        <end position="1783"/>
    </location>
</feature>
<protein>
    <recommendedName>
        <fullName evidence="11">Chromatin remodeling factor mit1</fullName>
    </recommendedName>
</protein>
<dbReference type="InterPro" id="IPR049730">
    <property type="entry name" value="SNF2/RAD54-like_C"/>
</dbReference>
<dbReference type="InterPro" id="IPR038718">
    <property type="entry name" value="SNF2-like_sf"/>
</dbReference>
<feature type="compositionally biased region" description="Basic and acidic residues" evidence="6">
    <location>
        <begin position="683"/>
        <end position="696"/>
    </location>
</feature>
<organism evidence="9 10">
    <name type="scientific">Phanerochaete carnosa (strain HHB-10118-sp)</name>
    <name type="common">White-rot fungus</name>
    <name type="synonym">Peniophora carnosa</name>
    <dbReference type="NCBI Taxonomy" id="650164"/>
    <lineage>
        <taxon>Eukaryota</taxon>
        <taxon>Fungi</taxon>
        <taxon>Dikarya</taxon>
        <taxon>Basidiomycota</taxon>
        <taxon>Agaricomycotina</taxon>
        <taxon>Agaricomycetes</taxon>
        <taxon>Polyporales</taxon>
        <taxon>Phanerochaetaceae</taxon>
        <taxon>Phanerochaete</taxon>
    </lineage>
</organism>
<feature type="compositionally biased region" description="Basic residues" evidence="6">
    <location>
        <begin position="1514"/>
        <end position="1527"/>
    </location>
</feature>
<feature type="compositionally biased region" description="Acidic residues" evidence="6">
    <location>
        <begin position="746"/>
        <end position="766"/>
    </location>
</feature>
<feature type="compositionally biased region" description="Acidic residues" evidence="6">
    <location>
        <begin position="284"/>
        <end position="293"/>
    </location>
</feature>
<dbReference type="InterPro" id="IPR027417">
    <property type="entry name" value="P-loop_NTPase"/>
</dbReference>
<dbReference type="Pfam" id="PF00271">
    <property type="entry name" value="Helicase_C"/>
    <property type="match status" value="1"/>
</dbReference>
<dbReference type="KEGG" id="pco:PHACADRAFT_180431"/>
<feature type="region of interest" description="Disordered" evidence="6">
    <location>
        <begin position="1"/>
        <end position="22"/>
    </location>
</feature>
<evidence type="ECO:0000256" key="3">
    <source>
        <dbReference type="ARBA" id="ARBA00022801"/>
    </source>
</evidence>
<feature type="region of interest" description="Disordered" evidence="6">
    <location>
        <begin position="136"/>
        <end position="156"/>
    </location>
</feature>
<dbReference type="GO" id="GO:0005524">
    <property type="term" value="F:ATP binding"/>
    <property type="evidence" value="ECO:0007669"/>
    <property type="project" value="UniProtKB-KW"/>
</dbReference>
<proteinExistence type="predicted"/>
<dbReference type="Gene3D" id="3.40.50.300">
    <property type="entry name" value="P-loop containing nucleotide triphosphate hydrolases"/>
    <property type="match status" value="1"/>
</dbReference>
<dbReference type="InterPro" id="IPR016197">
    <property type="entry name" value="Chromo-like_dom_sf"/>
</dbReference>